<dbReference type="SUPFAM" id="SSF69572">
    <property type="entry name" value="Activating enzymes of the ubiquitin-like proteins"/>
    <property type="match status" value="1"/>
</dbReference>
<evidence type="ECO:0000259" key="1">
    <source>
        <dbReference type="Pfam" id="PF00899"/>
    </source>
</evidence>
<accession>A0ABU7VNX0</accession>
<dbReference type="Proteomes" id="UP001306950">
    <property type="component" value="Unassembled WGS sequence"/>
</dbReference>
<dbReference type="Gene3D" id="3.40.50.720">
    <property type="entry name" value="NAD(P)-binding Rossmann-like Domain"/>
    <property type="match status" value="1"/>
</dbReference>
<dbReference type="RefSeq" id="WP_331845652.1">
    <property type="nucleotide sequence ID" value="NZ_JAZHPZ010000002.1"/>
</dbReference>
<comment type="caution">
    <text evidence="2">The sequence shown here is derived from an EMBL/GenBank/DDBJ whole genome shotgun (WGS) entry which is preliminary data.</text>
</comment>
<dbReference type="Pfam" id="PF00899">
    <property type="entry name" value="ThiF"/>
    <property type="match status" value="1"/>
</dbReference>
<dbReference type="CDD" id="cd00757">
    <property type="entry name" value="ThiF_MoeB_HesA_family"/>
    <property type="match status" value="1"/>
</dbReference>
<dbReference type="InterPro" id="IPR035985">
    <property type="entry name" value="Ubiquitin-activating_enz"/>
</dbReference>
<gene>
    <name evidence="2" type="ORF">V3851_06200</name>
</gene>
<name>A0ABU7VNX0_9BACL</name>
<reference evidence="2 3" key="1">
    <citation type="submission" date="2024-02" db="EMBL/GenBank/DDBJ databases">
        <title>A nitrogen-fixing paenibacillus bacterium.</title>
        <authorList>
            <person name="Zhang W.L."/>
            <person name="Chen S.F."/>
        </authorList>
    </citation>
    <scope>NUCLEOTIDE SEQUENCE [LARGE SCALE GENOMIC DNA]</scope>
    <source>
        <strain evidence="2 3">M1</strain>
    </source>
</reference>
<proteinExistence type="predicted"/>
<evidence type="ECO:0000313" key="3">
    <source>
        <dbReference type="Proteomes" id="UP001306950"/>
    </source>
</evidence>
<dbReference type="EMBL" id="JAZHPZ010000002">
    <property type="protein sequence ID" value="MEF2965421.1"/>
    <property type="molecule type" value="Genomic_DNA"/>
</dbReference>
<dbReference type="InterPro" id="IPR000594">
    <property type="entry name" value="ThiF_NAD_FAD-bd"/>
</dbReference>
<dbReference type="PANTHER" id="PTHR10953">
    <property type="entry name" value="UBIQUITIN-ACTIVATING ENZYME E1"/>
    <property type="match status" value="1"/>
</dbReference>
<protein>
    <submittedName>
        <fullName evidence="2">HesA/MoeB/ThiF family protein</fullName>
    </submittedName>
</protein>
<keyword evidence="3" id="KW-1185">Reference proteome</keyword>
<dbReference type="InterPro" id="IPR045886">
    <property type="entry name" value="ThiF/MoeB/HesA"/>
</dbReference>
<evidence type="ECO:0000313" key="2">
    <source>
        <dbReference type="EMBL" id="MEF2965421.1"/>
    </source>
</evidence>
<feature type="domain" description="THIF-type NAD/FAD binding fold" evidence="1">
    <location>
        <begin position="14"/>
        <end position="243"/>
    </location>
</feature>
<organism evidence="2 3">
    <name type="scientific">Paenibacillus haidiansis</name>
    <dbReference type="NCBI Taxonomy" id="1574488"/>
    <lineage>
        <taxon>Bacteria</taxon>
        <taxon>Bacillati</taxon>
        <taxon>Bacillota</taxon>
        <taxon>Bacilli</taxon>
        <taxon>Bacillales</taxon>
        <taxon>Paenibacillaceae</taxon>
        <taxon>Paenibacillus</taxon>
    </lineage>
</organism>
<sequence>MESDKAFGDEMERFSRQLRLLGVNGQRKLGQATVMIAGIGGLGGTAAVYLAAAGVGKLILAHEGVIHLPDMNRQILMDSARIGEQRMATAMAQLRRINPHVRLEGHPLKIEYETAKPWIEAADIVIDARYDFPERYELNRLCVDCGKPMVEAAMYGYELSLTTIVPGETPCLACVYPGPPRDWEPFGFPVLGATAGMAGCLAAMEAIKWIAGTGKPLLGIMHRFDTLNMESYRFGLKRRDDCSCCGSKNRDVHRTGPGVAYKDKAVL</sequence>
<dbReference type="PANTHER" id="PTHR10953:SF102">
    <property type="entry name" value="ADENYLYLTRANSFERASE AND SULFURTRANSFERASE MOCS3"/>
    <property type="match status" value="1"/>
</dbReference>